<feature type="region of interest" description="Disordered" evidence="1">
    <location>
        <begin position="485"/>
        <end position="509"/>
    </location>
</feature>
<accession>A0A8H6VQE0</accession>
<dbReference type="GO" id="GO:0016740">
    <property type="term" value="F:transferase activity"/>
    <property type="evidence" value="ECO:0007669"/>
    <property type="project" value="UniProtKB-KW"/>
</dbReference>
<evidence type="ECO:0000256" key="1">
    <source>
        <dbReference type="SAM" id="MobiDB-lite"/>
    </source>
</evidence>
<feature type="region of interest" description="Disordered" evidence="1">
    <location>
        <begin position="185"/>
        <end position="234"/>
    </location>
</feature>
<dbReference type="EMBL" id="JACAZF010000016">
    <property type="protein sequence ID" value="KAF7289874.1"/>
    <property type="molecule type" value="Genomic_DNA"/>
</dbReference>
<dbReference type="AlphaFoldDB" id="A0A8H6VQE0"/>
<feature type="compositionally biased region" description="Polar residues" evidence="1">
    <location>
        <begin position="196"/>
        <end position="205"/>
    </location>
</feature>
<keyword evidence="3" id="KW-1185">Reference proteome</keyword>
<proteinExistence type="predicted"/>
<dbReference type="Gene3D" id="3.40.630.30">
    <property type="match status" value="1"/>
</dbReference>
<dbReference type="Proteomes" id="UP000636479">
    <property type="component" value="Unassembled WGS sequence"/>
</dbReference>
<gene>
    <name evidence="2" type="ORF">MIND_01361800</name>
</gene>
<evidence type="ECO:0000313" key="3">
    <source>
        <dbReference type="Proteomes" id="UP000636479"/>
    </source>
</evidence>
<feature type="compositionally biased region" description="Polar residues" evidence="1">
    <location>
        <begin position="249"/>
        <end position="260"/>
    </location>
</feature>
<dbReference type="RefSeq" id="XP_037213603.1">
    <property type="nucleotide sequence ID" value="XM_037370047.1"/>
</dbReference>
<feature type="compositionally biased region" description="Low complexity" evidence="1">
    <location>
        <begin position="553"/>
        <end position="586"/>
    </location>
</feature>
<dbReference type="OrthoDB" id="64477at2759"/>
<feature type="compositionally biased region" description="Basic and acidic residues" evidence="1">
    <location>
        <begin position="489"/>
        <end position="498"/>
    </location>
</feature>
<feature type="region of interest" description="Disordered" evidence="1">
    <location>
        <begin position="249"/>
        <end position="275"/>
    </location>
</feature>
<comment type="caution">
    <text evidence="2">The sequence shown here is derived from an EMBL/GenBank/DDBJ whole genome shotgun (WGS) entry which is preliminary data.</text>
</comment>
<keyword evidence="2" id="KW-0808">Transferase</keyword>
<feature type="compositionally biased region" description="Acidic residues" evidence="1">
    <location>
        <begin position="587"/>
        <end position="603"/>
    </location>
</feature>
<dbReference type="InterPro" id="IPR016181">
    <property type="entry name" value="Acyl_CoA_acyltransferase"/>
</dbReference>
<reference evidence="2" key="1">
    <citation type="submission" date="2020-05" db="EMBL/GenBank/DDBJ databases">
        <title>Mycena genomes resolve the evolution of fungal bioluminescence.</title>
        <authorList>
            <person name="Tsai I.J."/>
        </authorList>
    </citation>
    <scope>NUCLEOTIDE SEQUENCE</scope>
    <source>
        <strain evidence="2">171206Taipei</strain>
    </source>
</reference>
<dbReference type="SUPFAM" id="SSF55729">
    <property type="entry name" value="Acyl-CoA N-acyltransferases (Nat)"/>
    <property type="match status" value="1"/>
</dbReference>
<evidence type="ECO:0000313" key="2">
    <source>
        <dbReference type="EMBL" id="KAF7289874.1"/>
    </source>
</evidence>
<sequence length="603" mass="67792">MSPNSLSSKFITISVGLEGQDDNFDRIQRFWENLQISAYEPAAEPECDIFSFAQTAVFFGIVHKTTVPETTNIEDDAHKKVDEWRKVTNILSSSSSASKNNYKPVSPSKLRGSAIDAEAIVGQASSSPHNEDSVNNAKMPDGLTIDSDDDWWNSHFPAAILPAMKRTYNTYQQHRKLGEQGRLEYSSTDAEPLPVDSTTTPNQFKLDNDQSDEEQLTQSRLQAEPTIEPQHTPSRLEQLLDGWEQRLPRTSTAQSQTISSLPAPRDSPQVRSEPERFPRVNAHTLAYQRPEYPPHQYSPPSSGDIIGLVYLTGSPFVMGPPGATQIPEVNVGVFIDEPYRRKGYARETIKLVLANAFENLKVHRVQATLIGHVTRNHMSSILTQLFFTHEGTARAAFYHPFVQEWQDMTRFGILDTDWSMRQLWKPAPKSMWDELFTRHERERDELLRWEEKTGRVKRSASLETLRAPPPDSVFDLTMSESDLAAKSWKGKEKAKTSDNEAETDYEGPIQSARLRGQSEQGYLSDADSAASFDQTEMGTVFDMAGSARLARVSTSSSSSDSFSDIESEASMPESVVSTSGVSWSSDSWDDIMWDDDNIPEEWE</sequence>
<name>A0A8H6VQE0_9AGAR</name>
<organism evidence="2 3">
    <name type="scientific">Mycena indigotica</name>
    <dbReference type="NCBI Taxonomy" id="2126181"/>
    <lineage>
        <taxon>Eukaryota</taxon>
        <taxon>Fungi</taxon>
        <taxon>Dikarya</taxon>
        <taxon>Basidiomycota</taxon>
        <taxon>Agaricomycotina</taxon>
        <taxon>Agaricomycetes</taxon>
        <taxon>Agaricomycetidae</taxon>
        <taxon>Agaricales</taxon>
        <taxon>Marasmiineae</taxon>
        <taxon>Mycenaceae</taxon>
        <taxon>Mycena</taxon>
    </lineage>
</organism>
<dbReference type="GeneID" id="59352563"/>
<protein>
    <submittedName>
        <fullName evidence="2">Spermidine n1-acetyltransferase</fullName>
    </submittedName>
</protein>
<feature type="region of interest" description="Disordered" evidence="1">
    <location>
        <begin position="552"/>
        <end position="603"/>
    </location>
</feature>